<evidence type="ECO:0000313" key="4">
    <source>
        <dbReference type="Proteomes" id="UP000309668"/>
    </source>
</evidence>
<dbReference type="InterPro" id="IPR002634">
    <property type="entry name" value="BolA"/>
</dbReference>
<feature type="compositionally biased region" description="Basic and acidic residues" evidence="2">
    <location>
        <begin position="28"/>
        <end position="37"/>
    </location>
</feature>
<reference evidence="3 4" key="1">
    <citation type="submission" date="2019-05" db="EMBL/GenBank/DDBJ databases">
        <title>Erythrobacter marisflavi sp. nov., isolated from isolated from water of an estuary environment.</title>
        <authorList>
            <person name="Yoon J.-H."/>
        </authorList>
    </citation>
    <scope>NUCLEOTIDE SEQUENCE [LARGE SCALE GENOMIC DNA]</scope>
    <source>
        <strain evidence="3 4">KEM-5</strain>
    </source>
</reference>
<dbReference type="Proteomes" id="UP000309668">
    <property type="component" value="Unassembled WGS sequence"/>
</dbReference>
<sequence length="90" mass="9743">MTSPVQQEMEQLLQDAFTPTRLEVINDSAKHHGHSGDDGSGASHFTVVIEAPAFADKSRLERQRMVNRALGDIPGERVHALAIQASAPTP</sequence>
<protein>
    <submittedName>
        <fullName evidence="3">BolA family transcriptional regulator</fullName>
    </submittedName>
</protein>
<accession>A0A5S3P7D0</accession>
<name>A0A5S3P7D0_9SPHN</name>
<organism evidence="3 4">
    <name type="scientific">Qipengyuania marisflavi</name>
    <dbReference type="NCBI Taxonomy" id="2486356"/>
    <lineage>
        <taxon>Bacteria</taxon>
        <taxon>Pseudomonadati</taxon>
        <taxon>Pseudomonadota</taxon>
        <taxon>Alphaproteobacteria</taxon>
        <taxon>Sphingomonadales</taxon>
        <taxon>Erythrobacteraceae</taxon>
        <taxon>Qipengyuania</taxon>
    </lineage>
</organism>
<keyword evidence="4" id="KW-1185">Reference proteome</keyword>
<dbReference type="Pfam" id="PF01722">
    <property type="entry name" value="BolA"/>
    <property type="match status" value="1"/>
</dbReference>
<dbReference type="InterPro" id="IPR036065">
    <property type="entry name" value="BolA-like_sf"/>
</dbReference>
<dbReference type="SUPFAM" id="SSF82657">
    <property type="entry name" value="BolA-like"/>
    <property type="match status" value="1"/>
</dbReference>
<evidence type="ECO:0000256" key="1">
    <source>
        <dbReference type="RuleBase" id="RU003860"/>
    </source>
</evidence>
<feature type="region of interest" description="Disordered" evidence="2">
    <location>
        <begin position="23"/>
        <end position="43"/>
    </location>
</feature>
<dbReference type="Gene3D" id="3.30.300.90">
    <property type="entry name" value="BolA-like"/>
    <property type="match status" value="1"/>
</dbReference>
<dbReference type="PIRSF" id="PIRSF003113">
    <property type="entry name" value="BolA"/>
    <property type="match status" value="1"/>
</dbReference>
<dbReference type="EMBL" id="VCAO01000002">
    <property type="protein sequence ID" value="TMM48932.1"/>
    <property type="molecule type" value="Genomic_DNA"/>
</dbReference>
<dbReference type="OrthoDB" id="9811118at2"/>
<dbReference type="PANTHER" id="PTHR46230">
    <property type="match status" value="1"/>
</dbReference>
<dbReference type="GO" id="GO:0016226">
    <property type="term" value="P:iron-sulfur cluster assembly"/>
    <property type="evidence" value="ECO:0007669"/>
    <property type="project" value="TreeGrafter"/>
</dbReference>
<dbReference type="RefSeq" id="WP_138616936.1">
    <property type="nucleotide sequence ID" value="NZ_VCAO01000002.1"/>
</dbReference>
<gene>
    <name evidence="3" type="ORF">FEV51_06020</name>
</gene>
<comment type="caution">
    <text evidence="3">The sequence shown here is derived from an EMBL/GenBank/DDBJ whole genome shotgun (WGS) entry which is preliminary data.</text>
</comment>
<dbReference type="PANTHER" id="PTHR46230:SF7">
    <property type="entry name" value="BOLA-LIKE PROTEIN 1"/>
    <property type="match status" value="1"/>
</dbReference>
<comment type="similarity">
    <text evidence="1">Belongs to the BolA/IbaG family.</text>
</comment>
<evidence type="ECO:0000313" key="3">
    <source>
        <dbReference type="EMBL" id="TMM48932.1"/>
    </source>
</evidence>
<evidence type="ECO:0000256" key="2">
    <source>
        <dbReference type="SAM" id="MobiDB-lite"/>
    </source>
</evidence>
<proteinExistence type="inferred from homology"/>
<dbReference type="AlphaFoldDB" id="A0A5S3P7D0"/>